<dbReference type="InterPro" id="IPR031107">
    <property type="entry name" value="Small_HSP"/>
</dbReference>
<dbReference type="RefSeq" id="WP_147798334.1">
    <property type="nucleotide sequence ID" value="NZ_VPFL01000001.1"/>
</dbReference>
<protein>
    <submittedName>
        <fullName evidence="4">Hsp20/alpha crystallin family protein</fullName>
    </submittedName>
</protein>
<dbReference type="AlphaFoldDB" id="A0A5C7EXA8"/>
<dbReference type="CDD" id="cd06464">
    <property type="entry name" value="ACD_sHsps-like"/>
    <property type="match status" value="1"/>
</dbReference>
<dbReference type="EMBL" id="VPFL01000001">
    <property type="protein sequence ID" value="TXF13749.1"/>
    <property type="molecule type" value="Genomic_DNA"/>
</dbReference>
<dbReference type="InterPro" id="IPR008978">
    <property type="entry name" value="HSP20-like_chaperone"/>
</dbReference>
<evidence type="ECO:0000313" key="5">
    <source>
        <dbReference type="Proteomes" id="UP000321201"/>
    </source>
</evidence>
<dbReference type="PANTHER" id="PTHR11527">
    <property type="entry name" value="HEAT-SHOCK PROTEIN 20 FAMILY MEMBER"/>
    <property type="match status" value="1"/>
</dbReference>
<keyword evidence="5" id="KW-1185">Reference proteome</keyword>
<dbReference type="Proteomes" id="UP000321201">
    <property type="component" value="Unassembled WGS sequence"/>
</dbReference>
<dbReference type="Pfam" id="PF00011">
    <property type="entry name" value="HSP20"/>
    <property type="match status" value="1"/>
</dbReference>
<dbReference type="PROSITE" id="PS01031">
    <property type="entry name" value="SHSP"/>
    <property type="match status" value="1"/>
</dbReference>
<evidence type="ECO:0000256" key="1">
    <source>
        <dbReference type="PROSITE-ProRule" id="PRU00285"/>
    </source>
</evidence>
<evidence type="ECO:0000256" key="2">
    <source>
        <dbReference type="RuleBase" id="RU003616"/>
    </source>
</evidence>
<accession>A0A5C7EXA8</accession>
<gene>
    <name evidence="4" type="ORF">FR698_01175</name>
</gene>
<name>A0A5C7EXA8_9PROT</name>
<reference evidence="4 5" key="1">
    <citation type="submission" date="2019-08" db="EMBL/GenBank/DDBJ databases">
        <title>Pelomicrobium methylotrophicum gen. nov., sp. nov. a moderately thermophilic, facultatively anaerobic, lithoautotrophic and methylotrophic bacterium isolated from a terrestrial mud volcano.</title>
        <authorList>
            <person name="Slobodkina G.B."/>
            <person name="Merkel A.Y."/>
            <person name="Slobodkin A.I."/>
        </authorList>
    </citation>
    <scope>NUCLEOTIDE SEQUENCE [LARGE SCALE GENOMIC DNA]</scope>
    <source>
        <strain evidence="4 5">SM250</strain>
    </source>
</reference>
<dbReference type="OrthoDB" id="5298268at2"/>
<comment type="caution">
    <text evidence="4">The sequence shown here is derived from an EMBL/GenBank/DDBJ whole genome shotgun (WGS) entry which is preliminary data.</text>
</comment>
<dbReference type="SUPFAM" id="SSF49764">
    <property type="entry name" value="HSP20-like chaperones"/>
    <property type="match status" value="1"/>
</dbReference>
<evidence type="ECO:0000259" key="3">
    <source>
        <dbReference type="PROSITE" id="PS01031"/>
    </source>
</evidence>
<feature type="domain" description="SHSP" evidence="3">
    <location>
        <begin position="28"/>
        <end position="139"/>
    </location>
</feature>
<comment type="similarity">
    <text evidence="1 2">Belongs to the small heat shock protein (HSP20) family.</text>
</comment>
<proteinExistence type="inferred from homology"/>
<evidence type="ECO:0000313" key="4">
    <source>
        <dbReference type="EMBL" id="TXF13749.1"/>
    </source>
</evidence>
<organism evidence="4 5">
    <name type="scientific">Pelomicrobium methylotrophicum</name>
    <dbReference type="NCBI Taxonomy" id="2602750"/>
    <lineage>
        <taxon>Bacteria</taxon>
        <taxon>Pseudomonadati</taxon>
        <taxon>Pseudomonadota</taxon>
        <taxon>Hydrogenophilia</taxon>
        <taxon>Hydrogenophilia incertae sedis</taxon>
        <taxon>Pelomicrobium</taxon>
    </lineage>
</organism>
<dbReference type="InterPro" id="IPR002068">
    <property type="entry name" value="A-crystallin/Hsp20_dom"/>
</dbReference>
<sequence>MANITRFDPFGDLDDLLQGFFVRPLSLEGRGPARFRMDVKEDEQKYTVLAELPGVKKEDIQVTIDGNQVAIAAEVKKDGEEQQGEKVLRRERYYGKLYRAFSLGQEVDEGAASARFVDGVLELTLPKRTGTSGRRLTIT</sequence>
<dbReference type="Gene3D" id="2.60.40.790">
    <property type="match status" value="1"/>
</dbReference>
<dbReference type="InParanoid" id="A0A5C7EXA8"/>